<dbReference type="InterPro" id="IPR017452">
    <property type="entry name" value="GPCR_Rhodpsn_7TM"/>
</dbReference>
<feature type="domain" description="G-protein coupled receptors family 1 profile" evidence="6">
    <location>
        <begin position="1"/>
        <end position="105"/>
    </location>
</feature>
<evidence type="ECO:0000256" key="5">
    <source>
        <dbReference type="SAM" id="Phobius"/>
    </source>
</evidence>
<evidence type="ECO:0000313" key="8">
    <source>
        <dbReference type="WBParaSite" id="EEL_0000791601-mRNA-1"/>
    </source>
</evidence>
<keyword evidence="3 5" id="KW-1133">Transmembrane helix</keyword>
<dbReference type="GO" id="GO:0016020">
    <property type="term" value="C:membrane"/>
    <property type="evidence" value="ECO:0007669"/>
    <property type="project" value="UniProtKB-SubCell"/>
</dbReference>
<dbReference type="WBParaSite" id="EEL_0000791601-mRNA-1">
    <property type="protein sequence ID" value="EEL_0000791601-mRNA-1"/>
    <property type="gene ID" value="EEL_0000791601"/>
</dbReference>
<feature type="transmembrane region" description="Helical" evidence="5">
    <location>
        <begin position="51"/>
        <end position="69"/>
    </location>
</feature>
<comment type="subcellular location">
    <subcellularLocation>
        <location evidence="1">Membrane</location>
    </subcellularLocation>
</comment>
<dbReference type="STRING" id="1147741.A0A0R3RZZ2"/>
<reference evidence="8" key="1">
    <citation type="submission" date="2017-02" db="UniProtKB">
        <authorList>
            <consortium name="WormBaseParasite"/>
        </authorList>
    </citation>
    <scope>IDENTIFICATION</scope>
</reference>
<sequence>MTATTTSTSTNVHTVSVENNVPILAPESAATIGPLALQTLSKASKIAKRQAALTLIAYLTLWSPYNMLAMMNTLTMPSENEVFMNTLNFLNALIVVNPVVNPIIYGLF</sequence>
<evidence type="ECO:0000259" key="6">
    <source>
        <dbReference type="PROSITE" id="PS50262"/>
    </source>
</evidence>
<proteinExistence type="predicted"/>
<dbReference type="PROSITE" id="PS50262">
    <property type="entry name" value="G_PROTEIN_RECEP_F1_2"/>
    <property type="match status" value="1"/>
</dbReference>
<evidence type="ECO:0000313" key="7">
    <source>
        <dbReference type="Proteomes" id="UP000050640"/>
    </source>
</evidence>
<keyword evidence="2 5" id="KW-0812">Transmembrane</keyword>
<keyword evidence="4 5" id="KW-0472">Membrane</keyword>
<dbReference type="SUPFAM" id="SSF81321">
    <property type="entry name" value="Family A G protein-coupled receptor-like"/>
    <property type="match status" value="1"/>
</dbReference>
<dbReference type="InterPro" id="IPR000276">
    <property type="entry name" value="GPCR_Rhodpsn"/>
</dbReference>
<keyword evidence="7" id="KW-1185">Reference proteome</keyword>
<evidence type="ECO:0000256" key="1">
    <source>
        <dbReference type="ARBA" id="ARBA00004370"/>
    </source>
</evidence>
<name>A0A0R3RZZ2_9BILA</name>
<evidence type="ECO:0000256" key="2">
    <source>
        <dbReference type="ARBA" id="ARBA00022692"/>
    </source>
</evidence>
<feature type="transmembrane region" description="Helical" evidence="5">
    <location>
        <begin position="89"/>
        <end position="107"/>
    </location>
</feature>
<evidence type="ECO:0000256" key="4">
    <source>
        <dbReference type="ARBA" id="ARBA00023136"/>
    </source>
</evidence>
<evidence type="ECO:0000256" key="3">
    <source>
        <dbReference type="ARBA" id="ARBA00022989"/>
    </source>
</evidence>
<dbReference type="Proteomes" id="UP000050640">
    <property type="component" value="Unplaced"/>
</dbReference>
<dbReference type="PRINTS" id="PR00237">
    <property type="entry name" value="GPCRRHODOPSN"/>
</dbReference>
<dbReference type="GO" id="GO:0004930">
    <property type="term" value="F:G protein-coupled receptor activity"/>
    <property type="evidence" value="ECO:0007669"/>
    <property type="project" value="InterPro"/>
</dbReference>
<protein>
    <submittedName>
        <fullName evidence="8">G_PROTEIN_RECEP_F1_2 domain-containing protein</fullName>
    </submittedName>
</protein>
<dbReference type="Gene3D" id="1.20.1070.10">
    <property type="entry name" value="Rhodopsin 7-helix transmembrane proteins"/>
    <property type="match status" value="1"/>
</dbReference>
<accession>A0A0R3RZZ2</accession>
<organism evidence="7 8">
    <name type="scientific">Elaeophora elaphi</name>
    <dbReference type="NCBI Taxonomy" id="1147741"/>
    <lineage>
        <taxon>Eukaryota</taxon>
        <taxon>Metazoa</taxon>
        <taxon>Ecdysozoa</taxon>
        <taxon>Nematoda</taxon>
        <taxon>Chromadorea</taxon>
        <taxon>Rhabditida</taxon>
        <taxon>Spirurina</taxon>
        <taxon>Spiruromorpha</taxon>
        <taxon>Filarioidea</taxon>
        <taxon>Onchocercidae</taxon>
        <taxon>Elaeophora</taxon>
    </lineage>
</organism>
<dbReference type="Pfam" id="PF00001">
    <property type="entry name" value="7tm_1"/>
    <property type="match status" value="1"/>
</dbReference>
<dbReference type="AlphaFoldDB" id="A0A0R3RZZ2"/>